<keyword evidence="1" id="KW-0378">Hydrolase</keyword>
<dbReference type="NCBIfam" id="TIGR01891">
    <property type="entry name" value="amidohydrolases"/>
    <property type="match status" value="1"/>
</dbReference>
<name>A0ABV2Q388_9BURK</name>
<dbReference type="SUPFAM" id="SSF53187">
    <property type="entry name" value="Zn-dependent exopeptidases"/>
    <property type="match status" value="1"/>
</dbReference>
<evidence type="ECO:0000313" key="4">
    <source>
        <dbReference type="Proteomes" id="UP001549320"/>
    </source>
</evidence>
<evidence type="ECO:0000256" key="1">
    <source>
        <dbReference type="ARBA" id="ARBA00022801"/>
    </source>
</evidence>
<comment type="caution">
    <text evidence="3">The sequence shown here is derived from an EMBL/GenBank/DDBJ whole genome shotgun (WGS) entry which is preliminary data.</text>
</comment>
<dbReference type="InterPro" id="IPR002933">
    <property type="entry name" value="Peptidase_M20"/>
</dbReference>
<reference evidence="3 4" key="1">
    <citation type="submission" date="2024-06" db="EMBL/GenBank/DDBJ databases">
        <title>Sorghum-associated microbial communities from plants grown in Nebraska, USA.</title>
        <authorList>
            <person name="Schachtman D."/>
        </authorList>
    </citation>
    <scope>NUCLEOTIDE SEQUENCE [LARGE SCALE GENOMIC DNA]</scope>
    <source>
        <strain evidence="3 4">2709</strain>
    </source>
</reference>
<dbReference type="PANTHER" id="PTHR11014">
    <property type="entry name" value="PEPTIDASE M20 FAMILY MEMBER"/>
    <property type="match status" value="1"/>
</dbReference>
<dbReference type="InterPro" id="IPR017439">
    <property type="entry name" value="Amidohydrolase"/>
</dbReference>
<feature type="domain" description="Peptidase M20 dimerisation" evidence="2">
    <location>
        <begin position="188"/>
        <end position="279"/>
    </location>
</feature>
<evidence type="ECO:0000313" key="3">
    <source>
        <dbReference type="EMBL" id="MET4575480.1"/>
    </source>
</evidence>
<organism evidence="3 4">
    <name type="scientific">Ottowia thiooxydans</name>
    <dbReference type="NCBI Taxonomy" id="219182"/>
    <lineage>
        <taxon>Bacteria</taxon>
        <taxon>Pseudomonadati</taxon>
        <taxon>Pseudomonadota</taxon>
        <taxon>Betaproteobacteria</taxon>
        <taxon>Burkholderiales</taxon>
        <taxon>Comamonadaceae</taxon>
        <taxon>Ottowia</taxon>
    </lineage>
</organism>
<dbReference type="SUPFAM" id="SSF55031">
    <property type="entry name" value="Bacterial exopeptidase dimerisation domain"/>
    <property type="match status" value="1"/>
</dbReference>
<dbReference type="Pfam" id="PF01546">
    <property type="entry name" value="Peptidase_M20"/>
    <property type="match status" value="1"/>
</dbReference>
<dbReference type="Gene3D" id="3.40.630.10">
    <property type="entry name" value="Zn peptidases"/>
    <property type="match status" value="1"/>
</dbReference>
<proteinExistence type="predicted"/>
<dbReference type="EMBL" id="JBEPSH010000001">
    <property type="protein sequence ID" value="MET4575480.1"/>
    <property type="molecule type" value="Genomic_DNA"/>
</dbReference>
<sequence>MSMRTEPNSIGTLLPELIILRRDLHAHPELAYSEQRTAGIVAASLRMLGLEVEEGIGGTGVVARLRLGSSTKSVGLRADMDALPMVELGRTAYRSRNDGVHHGCGHDGHVAMLIGAARELARQRDFEGTVNFIFQPAEEGQGGARKMVQEGLFTRFPCDRVFALHNWPELPEGAAQTRAGAIMAAADRFDITITSQGGHAAQPQRTADALLAASHLVGQLHTIVSRRVDPVNSAVLSVTRINGGHSHNVLPAEVTITGTVRTFDAAVQDAIEASVRDMAQGVAMSFGVTAELRYDRYYPATINSAKEASIALQAAESAGLHASEAPQGAFTSEDFAFMLQQRPGAYLWLGQGRTDGKPAQQLHSPHYDFNDQVLGLGVAWLCAVARLSLHPSSE</sequence>
<dbReference type="InterPro" id="IPR011650">
    <property type="entry name" value="Peptidase_M20_dimer"/>
</dbReference>
<dbReference type="Gene3D" id="3.30.70.360">
    <property type="match status" value="1"/>
</dbReference>
<gene>
    <name evidence="3" type="ORF">ABIE13_000577</name>
</gene>
<dbReference type="RefSeq" id="WP_354440945.1">
    <property type="nucleotide sequence ID" value="NZ_JBEPSH010000001.1"/>
</dbReference>
<dbReference type="PIRSF" id="PIRSF005962">
    <property type="entry name" value="Pept_M20D_amidohydro"/>
    <property type="match status" value="1"/>
</dbReference>
<dbReference type="InterPro" id="IPR036264">
    <property type="entry name" value="Bact_exopeptidase_dim_dom"/>
</dbReference>
<accession>A0ABV2Q388</accession>
<dbReference type="PANTHER" id="PTHR11014:SF63">
    <property type="entry name" value="METALLOPEPTIDASE, PUTATIVE (AFU_ORTHOLOGUE AFUA_6G09600)-RELATED"/>
    <property type="match status" value="1"/>
</dbReference>
<dbReference type="Proteomes" id="UP001549320">
    <property type="component" value="Unassembled WGS sequence"/>
</dbReference>
<dbReference type="Pfam" id="PF07687">
    <property type="entry name" value="M20_dimer"/>
    <property type="match status" value="1"/>
</dbReference>
<keyword evidence="4" id="KW-1185">Reference proteome</keyword>
<protein>
    <submittedName>
        <fullName evidence="3">Amidohydrolase</fullName>
    </submittedName>
</protein>
<dbReference type="CDD" id="cd05666">
    <property type="entry name" value="M20_Acy1-like"/>
    <property type="match status" value="1"/>
</dbReference>
<evidence type="ECO:0000259" key="2">
    <source>
        <dbReference type="Pfam" id="PF07687"/>
    </source>
</evidence>